<reference evidence="2 3" key="1">
    <citation type="journal article" date="2008" name="Nature">
        <title>The genome of Laccaria bicolor provides insights into mycorrhizal symbiosis.</title>
        <authorList>
            <person name="Martin F."/>
            <person name="Aerts A."/>
            <person name="Ahren D."/>
            <person name="Brun A."/>
            <person name="Danchin E.G.J."/>
            <person name="Duchaussoy F."/>
            <person name="Gibon J."/>
            <person name="Kohler A."/>
            <person name="Lindquist E."/>
            <person name="Pereda V."/>
            <person name="Salamov A."/>
            <person name="Shapiro H.J."/>
            <person name="Wuyts J."/>
            <person name="Blaudez D."/>
            <person name="Buee M."/>
            <person name="Brokstein P."/>
            <person name="Canbaeck B."/>
            <person name="Cohen D."/>
            <person name="Courty P.E."/>
            <person name="Coutinho P.M."/>
            <person name="Delaruelle C."/>
            <person name="Detter J.C."/>
            <person name="Deveau A."/>
            <person name="DiFazio S."/>
            <person name="Duplessis S."/>
            <person name="Fraissinet-Tachet L."/>
            <person name="Lucic E."/>
            <person name="Frey-Klett P."/>
            <person name="Fourrey C."/>
            <person name="Feussner I."/>
            <person name="Gay G."/>
            <person name="Grimwood J."/>
            <person name="Hoegger P.J."/>
            <person name="Jain P."/>
            <person name="Kilaru S."/>
            <person name="Labbe J."/>
            <person name="Lin Y.C."/>
            <person name="Legue V."/>
            <person name="Le Tacon F."/>
            <person name="Marmeisse R."/>
            <person name="Melayah D."/>
            <person name="Montanini B."/>
            <person name="Muratet M."/>
            <person name="Nehls U."/>
            <person name="Niculita-Hirzel H."/>
            <person name="Oudot-Le Secq M.P."/>
            <person name="Peter M."/>
            <person name="Quesneville H."/>
            <person name="Rajashekar B."/>
            <person name="Reich M."/>
            <person name="Rouhier N."/>
            <person name="Schmutz J."/>
            <person name="Yin T."/>
            <person name="Chalot M."/>
            <person name="Henrissat B."/>
            <person name="Kuees U."/>
            <person name="Lucas S."/>
            <person name="Van de Peer Y."/>
            <person name="Podila G.K."/>
            <person name="Polle A."/>
            <person name="Pukkila P.J."/>
            <person name="Richardson P.M."/>
            <person name="Rouze P."/>
            <person name="Sanders I.R."/>
            <person name="Stajich J.E."/>
            <person name="Tunlid A."/>
            <person name="Tuskan G."/>
            <person name="Grigoriev I.V."/>
        </authorList>
    </citation>
    <scope>NUCLEOTIDE SEQUENCE [LARGE SCALE GENOMIC DNA]</scope>
    <source>
        <strain evidence="3">S238N-H82 / ATCC MYA-4686</strain>
    </source>
</reference>
<dbReference type="OrthoDB" id="972532at2759"/>
<sequence>MTLNKIPAELPDSFPDFPTPSQAARRSPSRRETILSLVEMLLQDSDGQRINIPNNPVSRTTETSLRNFANAARRLGSSVAIISSAYRLRERLAQILYLYQENAADLFPQKIAHISRESITEFRAPERRTRRGRRRRGKAPLHVLRPAVTEHLDLECFPEQLEALAREVTAFLDTLNEFLEFPDKAVNASILSFEGQFRYPAVQQIIQYIYDLTDEMGEHIDGITSSLCMFIDVGVPIICFLTSWNTTLSLMLSTLCGLHQWSLALQQLLIASWGSHGNKQCSALLPVSPLDSAVLLMLHIRTLDIHSTLWLEMAQ</sequence>
<protein>
    <submittedName>
        <fullName evidence="2">Predicted protein</fullName>
    </submittedName>
</protein>
<proteinExistence type="predicted"/>
<dbReference type="HOGENOM" id="CLU_882981_0_0_1"/>
<accession>B0DNX9</accession>
<organism evidence="3">
    <name type="scientific">Laccaria bicolor (strain S238N-H82 / ATCC MYA-4686)</name>
    <name type="common">Bicoloured deceiver</name>
    <name type="synonym">Laccaria laccata var. bicolor</name>
    <dbReference type="NCBI Taxonomy" id="486041"/>
    <lineage>
        <taxon>Eukaryota</taxon>
        <taxon>Fungi</taxon>
        <taxon>Dikarya</taxon>
        <taxon>Basidiomycota</taxon>
        <taxon>Agaricomycotina</taxon>
        <taxon>Agaricomycetes</taxon>
        <taxon>Agaricomycetidae</taxon>
        <taxon>Agaricales</taxon>
        <taxon>Agaricineae</taxon>
        <taxon>Hydnangiaceae</taxon>
        <taxon>Laccaria</taxon>
    </lineage>
</organism>
<dbReference type="EMBL" id="DS547122">
    <property type="protein sequence ID" value="EDR03728.1"/>
    <property type="molecule type" value="Genomic_DNA"/>
</dbReference>
<dbReference type="InParanoid" id="B0DNX9"/>
<feature type="region of interest" description="Disordered" evidence="1">
    <location>
        <begin position="1"/>
        <end position="29"/>
    </location>
</feature>
<dbReference type="STRING" id="486041.B0DNX9"/>
<dbReference type="KEGG" id="lbc:LACBIDRAFT_331253"/>
<dbReference type="RefSeq" id="XP_001885581.1">
    <property type="nucleotide sequence ID" value="XM_001885546.1"/>
</dbReference>
<dbReference type="AlphaFoldDB" id="B0DNX9"/>
<keyword evidence="3" id="KW-1185">Reference proteome</keyword>
<evidence type="ECO:0000313" key="2">
    <source>
        <dbReference type="EMBL" id="EDR03728.1"/>
    </source>
</evidence>
<dbReference type="Proteomes" id="UP000001194">
    <property type="component" value="Unassembled WGS sequence"/>
</dbReference>
<gene>
    <name evidence="2" type="ORF">LACBIDRAFT_331253</name>
</gene>
<name>B0DNX9_LACBS</name>
<evidence type="ECO:0000313" key="3">
    <source>
        <dbReference type="Proteomes" id="UP000001194"/>
    </source>
</evidence>
<evidence type="ECO:0000256" key="1">
    <source>
        <dbReference type="SAM" id="MobiDB-lite"/>
    </source>
</evidence>
<dbReference type="GeneID" id="6081289"/>